<feature type="compositionally biased region" description="Basic and acidic residues" evidence="1">
    <location>
        <begin position="48"/>
        <end position="67"/>
    </location>
</feature>
<dbReference type="EMBL" id="SFCC01000016">
    <property type="protein sequence ID" value="RZQ60662.1"/>
    <property type="molecule type" value="Genomic_DNA"/>
</dbReference>
<dbReference type="SUPFAM" id="SSF47598">
    <property type="entry name" value="Ribbon-helix-helix"/>
    <property type="match status" value="1"/>
</dbReference>
<evidence type="ECO:0000313" key="3">
    <source>
        <dbReference type="Proteomes" id="UP000292003"/>
    </source>
</evidence>
<gene>
    <name evidence="2" type="ORF">EWH70_28805</name>
</gene>
<feature type="region of interest" description="Disordered" evidence="1">
    <location>
        <begin position="47"/>
        <end position="67"/>
    </location>
</feature>
<dbReference type="InterPro" id="IPR013321">
    <property type="entry name" value="Arc_rbn_hlx_hlx"/>
</dbReference>
<dbReference type="Proteomes" id="UP000292003">
    <property type="component" value="Unassembled WGS sequence"/>
</dbReference>
<dbReference type="OrthoDB" id="9033039at2"/>
<dbReference type="GO" id="GO:0006355">
    <property type="term" value="P:regulation of DNA-templated transcription"/>
    <property type="evidence" value="ECO:0007669"/>
    <property type="project" value="InterPro"/>
</dbReference>
<keyword evidence="3" id="KW-1185">Reference proteome</keyword>
<evidence type="ECO:0000313" key="2">
    <source>
        <dbReference type="EMBL" id="RZQ60662.1"/>
    </source>
</evidence>
<dbReference type="AlphaFoldDB" id="A0A4Q7J247"/>
<protein>
    <submittedName>
        <fullName evidence="2">Ribbon-helix-helix protein, CopG family</fullName>
    </submittedName>
</protein>
<dbReference type="RefSeq" id="WP_130478667.1">
    <property type="nucleotide sequence ID" value="NZ_SFCC01000016.1"/>
</dbReference>
<accession>A0A4Q7J247</accession>
<reference evidence="2 3" key="1">
    <citation type="submission" date="2019-02" db="EMBL/GenBank/DDBJ databases">
        <title>Draft genome sequence of Amycolatopsis sp. 8-3EHSu isolated from roots of Suaeda maritima.</title>
        <authorList>
            <person name="Duangmal K."/>
            <person name="Chantavorakit T."/>
        </authorList>
    </citation>
    <scope>NUCLEOTIDE SEQUENCE [LARGE SCALE GENOMIC DNA]</scope>
    <source>
        <strain evidence="2 3">8-3EHSu</strain>
    </source>
</reference>
<name>A0A4Q7J247_9PSEU</name>
<evidence type="ECO:0000256" key="1">
    <source>
        <dbReference type="SAM" id="MobiDB-lite"/>
    </source>
</evidence>
<sequence>MSAEQVKQFNVYLPVELIKRVKHHAVESERSLSSIVAESLAAYLDEADASRPRSSERKRNWHGERGH</sequence>
<dbReference type="Gene3D" id="1.10.1220.10">
    <property type="entry name" value="Met repressor-like"/>
    <property type="match status" value="1"/>
</dbReference>
<comment type="caution">
    <text evidence="2">The sequence shown here is derived from an EMBL/GenBank/DDBJ whole genome shotgun (WGS) entry which is preliminary data.</text>
</comment>
<proteinExistence type="predicted"/>
<dbReference type="InterPro" id="IPR010985">
    <property type="entry name" value="Ribbon_hlx_hlx"/>
</dbReference>
<organism evidence="2 3">
    <name type="scientific">Amycolatopsis suaedae</name>
    <dbReference type="NCBI Taxonomy" id="2510978"/>
    <lineage>
        <taxon>Bacteria</taxon>
        <taxon>Bacillati</taxon>
        <taxon>Actinomycetota</taxon>
        <taxon>Actinomycetes</taxon>
        <taxon>Pseudonocardiales</taxon>
        <taxon>Pseudonocardiaceae</taxon>
        <taxon>Amycolatopsis</taxon>
    </lineage>
</organism>